<organism evidence="1 2">
    <name type="scientific">Rhodovastum atsumiense</name>
    <dbReference type="NCBI Taxonomy" id="504468"/>
    <lineage>
        <taxon>Bacteria</taxon>
        <taxon>Pseudomonadati</taxon>
        <taxon>Pseudomonadota</taxon>
        <taxon>Alphaproteobacteria</taxon>
        <taxon>Acetobacterales</taxon>
        <taxon>Acetobacteraceae</taxon>
        <taxon>Rhodovastum</taxon>
    </lineage>
</organism>
<evidence type="ECO:0000313" key="1">
    <source>
        <dbReference type="EMBL" id="KAA5608435.1"/>
    </source>
</evidence>
<reference evidence="1 2" key="1">
    <citation type="submission" date="2019-09" db="EMBL/GenBank/DDBJ databases">
        <title>Genome sequence of Rhodovastum atsumiense, a diverse member of the Acetobacteraceae family of non-sulfur purple photosynthetic bacteria.</title>
        <authorList>
            <person name="Meyer T."/>
            <person name="Kyndt J."/>
        </authorList>
    </citation>
    <scope>NUCLEOTIDE SEQUENCE [LARGE SCALE GENOMIC DNA]</scope>
    <source>
        <strain evidence="1 2">DSM 21279</strain>
    </source>
</reference>
<sequence length="75" mass="8476">MGRAVTITRREFNAADRFCCKLGEQVERFLGRTEIQAAMSNKLAMKAAWAFMSRPSILRTCPFLIMRLSEISCSG</sequence>
<keyword evidence="2" id="KW-1185">Reference proteome</keyword>
<dbReference type="RefSeq" id="WP_150045389.1">
    <property type="nucleotide sequence ID" value="NZ_OW485603.1"/>
</dbReference>
<name>A0A5M6ILD5_9PROT</name>
<dbReference type="AlphaFoldDB" id="A0A5M6ILD5"/>
<protein>
    <submittedName>
        <fullName evidence="1">Uncharacterized protein</fullName>
    </submittedName>
</protein>
<evidence type="ECO:0000313" key="2">
    <source>
        <dbReference type="Proteomes" id="UP000325255"/>
    </source>
</evidence>
<dbReference type="Proteomes" id="UP000325255">
    <property type="component" value="Unassembled WGS sequence"/>
</dbReference>
<comment type="caution">
    <text evidence="1">The sequence shown here is derived from an EMBL/GenBank/DDBJ whole genome shotgun (WGS) entry which is preliminary data.</text>
</comment>
<dbReference type="EMBL" id="VWPK01000083">
    <property type="protein sequence ID" value="KAA5608435.1"/>
    <property type="molecule type" value="Genomic_DNA"/>
</dbReference>
<proteinExistence type="predicted"/>
<accession>A0A5M6ILD5</accession>
<gene>
    <name evidence="1" type="ORF">F1189_29145</name>
</gene>